<keyword evidence="2" id="KW-1185">Reference proteome</keyword>
<dbReference type="Proteomes" id="UP001597512">
    <property type="component" value="Unassembled WGS sequence"/>
</dbReference>
<sequence>MPTIHQGLRNKALLPTTHLVDIGYIDATTLLDSQEQYKIDFLGPARLDIQWQAAGSNW</sequence>
<organism evidence="1 2">
    <name type="scientific">Spirosoma flavum</name>
    <dbReference type="NCBI Taxonomy" id="2048557"/>
    <lineage>
        <taxon>Bacteria</taxon>
        <taxon>Pseudomonadati</taxon>
        <taxon>Bacteroidota</taxon>
        <taxon>Cytophagia</taxon>
        <taxon>Cytophagales</taxon>
        <taxon>Cytophagaceae</taxon>
        <taxon>Spirosoma</taxon>
    </lineage>
</organism>
<gene>
    <name evidence="1" type="ORF">ACFS25_23605</name>
</gene>
<dbReference type="EMBL" id="JBHUOM010000023">
    <property type="protein sequence ID" value="MFD2936788.1"/>
    <property type="molecule type" value="Genomic_DNA"/>
</dbReference>
<reference evidence="2" key="1">
    <citation type="journal article" date="2019" name="Int. J. Syst. Evol. Microbiol.">
        <title>The Global Catalogue of Microorganisms (GCM) 10K type strain sequencing project: providing services to taxonomists for standard genome sequencing and annotation.</title>
        <authorList>
            <consortium name="The Broad Institute Genomics Platform"/>
            <consortium name="The Broad Institute Genome Sequencing Center for Infectious Disease"/>
            <person name="Wu L."/>
            <person name="Ma J."/>
        </authorList>
    </citation>
    <scope>NUCLEOTIDE SEQUENCE [LARGE SCALE GENOMIC DNA]</scope>
    <source>
        <strain evidence="2">KCTC 52490</strain>
    </source>
</reference>
<dbReference type="RefSeq" id="WP_381505915.1">
    <property type="nucleotide sequence ID" value="NZ_JBHUOM010000023.1"/>
</dbReference>
<name>A0ABW6ARI7_9BACT</name>
<accession>A0ABW6ARI7</accession>
<evidence type="ECO:0000313" key="2">
    <source>
        <dbReference type="Proteomes" id="UP001597512"/>
    </source>
</evidence>
<protein>
    <submittedName>
        <fullName evidence="1">Uncharacterized protein</fullName>
    </submittedName>
</protein>
<proteinExistence type="predicted"/>
<evidence type="ECO:0000313" key="1">
    <source>
        <dbReference type="EMBL" id="MFD2936788.1"/>
    </source>
</evidence>
<comment type="caution">
    <text evidence="1">The sequence shown here is derived from an EMBL/GenBank/DDBJ whole genome shotgun (WGS) entry which is preliminary data.</text>
</comment>